<dbReference type="GO" id="GO:0005737">
    <property type="term" value="C:cytoplasm"/>
    <property type="evidence" value="ECO:0007669"/>
    <property type="project" value="TreeGrafter"/>
</dbReference>
<keyword evidence="2" id="KW-0694">RNA-binding</keyword>
<keyword evidence="6" id="KW-1185">Reference proteome</keyword>
<dbReference type="GO" id="GO:0071204">
    <property type="term" value="C:histone pre-mRNA 3'end processing complex"/>
    <property type="evidence" value="ECO:0007669"/>
    <property type="project" value="TreeGrafter"/>
</dbReference>
<name>A0A1B0D7X1_PHLPP</name>
<dbReference type="GO" id="GO:0051028">
    <property type="term" value="P:mRNA transport"/>
    <property type="evidence" value="ECO:0007669"/>
    <property type="project" value="TreeGrafter"/>
</dbReference>
<organism evidence="5 6">
    <name type="scientific">Phlebotomus papatasi</name>
    <name type="common">Sandfly</name>
    <dbReference type="NCBI Taxonomy" id="29031"/>
    <lineage>
        <taxon>Eukaryota</taxon>
        <taxon>Metazoa</taxon>
        <taxon>Ecdysozoa</taxon>
        <taxon>Arthropoda</taxon>
        <taxon>Hexapoda</taxon>
        <taxon>Insecta</taxon>
        <taxon>Pterygota</taxon>
        <taxon>Neoptera</taxon>
        <taxon>Endopterygota</taxon>
        <taxon>Diptera</taxon>
        <taxon>Nematocera</taxon>
        <taxon>Psychodoidea</taxon>
        <taxon>Psychodidae</taxon>
        <taxon>Phlebotomus</taxon>
        <taxon>Phlebotomus</taxon>
    </lineage>
</organism>
<dbReference type="GO" id="GO:0003729">
    <property type="term" value="F:mRNA binding"/>
    <property type="evidence" value="ECO:0007669"/>
    <property type="project" value="InterPro"/>
</dbReference>
<feature type="domain" description="Histone RNA hairpin-binding protein RNA-binding" evidence="4">
    <location>
        <begin position="180"/>
        <end position="247"/>
    </location>
</feature>
<accession>A0A1B0D7X1</accession>
<evidence type="ECO:0000259" key="4">
    <source>
        <dbReference type="Pfam" id="PF15247"/>
    </source>
</evidence>
<feature type="compositionally biased region" description="Basic and acidic residues" evidence="3">
    <location>
        <begin position="50"/>
        <end position="66"/>
    </location>
</feature>
<dbReference type="PANTHER" id="PTHR17408:SF0">
    <property type="entry name" value="HISTONE RNA HAIRPIN-BINDING PROTEIN"/>
    <property type="match status" value="1"/>
</dbReference>
<dbReference type="EnsemblMetazoa" id="PPAI003644-RA">
    <property type="protein sequence ID" value="PPAI003644-PA"/>
    <property type="gene ID" value="PPAI003644"/>
</dbReference>
<feature type="region of interest" description="Disordered" evidence="3">
    <location>
        <begin position="243"/>
        <end position="266"/>
    </location>
</feature>
<evidence type="ECO:0000313" key="6">
    <source>
        <dbReference type="Proteomes" id="UP000092462"/>
    </source>
</evidence>
<dbReference type="Gene3D" id="1.10.8.1120">
    <property type="entry name" value="Histone RNA hairpin-binding protein RNA-binding domain"/>
    <property type="match status" value="1"/>
</dbReference>
<dbReference type="EMBL" id="AJVK01032220">
    <property type="status" value="NOT_ANNOTATED_CDS"/>
    <property type="molecule type" value="Genomic_DNA"/>
</dbReference>
<protein>
    <recommendedName>
        <fullName evidence="4">Histone RNA hairpin-binding protein RNA-binding domain-containing protein</fullName>
    </recommendedName>
</protein>
<dbReference type="InterPro" id="IPR029344">
    <property type="entry name" value="SLBP_RNA_bind"/>
</dbReference>
<feature type="region of interest" description="Disordered" evidence="3">
    <location>
        <begin position="1"/>
        <end position="22"/>
    </location>
</feature>
<feature type="compositionally biased region" description="Acidic residues" evidence="3">
    <location>
        <begin position="75"/>
        <end position="84"/>
    </location>
</feature>
<proteinExistence type="inferred from homology"/>
<dbReference type="GO" id="GO:0006398">
    <property type="term" value="P:mRNA 3'-end processing by stem-loop binding and cleavage"/>
    <property type="evidence" value="ECO:0007669"/>
    <property type="project" value="TreeGrafter"/>
</dbReference>
<dbReference type="VEuPathDB" id="VectorBase:PPAI003644"/>
<feature type="compositionally biased region" description="Low complexity" evidence="3">
    <location>
        <begin position="157"/>
        <end position="171"/>
    </location>
</feature>
<dbReference type="FunFam" id="1.10.8.1120:FF:000001">
    <property type="entry name" value="Histone RNA hairpin-binding protein-like"/>
    <property type="match status" value="1"/>
</dbReference>
<dbReference type="AlphaFoldDB" id="A0A1B0D7X1"/>
<feature type="compositionally biased region" description="Basic and acidic residues" evidence="3">
    <location>
        <begin position="85"/>
        <end position="98"/>
    </location>
</feature>
<dbReference type="VEuPathDB" id="VectorBase:PPAPM1_002071"/>
<reference evidence="5" key="1">
    <citation type="submission" date="2022-08" db="UniProtKB">
        <authorList>
            <consortium name="EnsemblMetazoa"/>
        </authorList>
    </citation>
    <scope>IDENTIFICATION</scope>
    <source>
        <strain evidence="5">Israel</strain>
    </source>
</reference>
<dbReference type="PANTHER" id="PTHR17408">
    <property type="entry name" value="HISTONE RNA HAIRPIN-BINDING PROTEIN"/>
    <property type="match status" value="1"/>
</dbReference>
<feature type="region of interest" description="Disordered" evidence="3">
    <location>
        <begin position="121"/>
        <end position="179"/>
    </location>
</feature>
<evidence type="ECO:0000256" key="3">
    <source>
        <dbReference type="SAM" id="MobiDB-lite"/>
    </source>
</evidence>
<dbReference type="Proteomes" id="UP000092462">
    <property type="component" value="Unassembled WGS sequence"/>
</dbReference>
<evidence type="ECO:0000256" key="2">
    <source>
        <dbReference type="ARBA" id="ARBA00022884"/>
    </source>
</evidence>
<dbReference type="InterPro" id="IPR038294">
    <property type="entry name" value="SLBP_RNA_bind_sf"/>
</dbReference>
<dbReference type="Pfam" id="PF15247">
    <property type="entry name" value="SLBP_RNA_bind"/>
    <property type="match status" value="1"/>
</dbReference>
<evidence type="ECO:0000256" key="1">
    <source>
        <dbReference type="ARBA" id="ARBA00006151"/>
    </source>
</evidence>
<comment type="similarity">
    <text evidence="1">Belongs to the SLBP family.</text>
</comment>
<dbReference type="GO" id="GO:0007076">
    <property type="term" value="P:mitotic chromosome condensation"/>
    <property type="evidence" value="ECO:0007669"/>
    <property type="project" value="UniProtKB-ARBA"/>
</dbReference>
<dbReference type="GO" id="GO:0071207">
    <property type="term" value="F:histone pre-mRNA stem-loop binding"/>
    <property type="evidence" value="ECO:0007669"/>
    <property type="project" value="TreeGrafter"/>
</dbReference>
<sequence length="266" mass="30805">MQVEEVSMESLPRDSLSPEAKERYKTLVEKSWVDIMDEEEQEGNNEEIMDNEKDKSKEAEQGKVDYDPFNVSSSSDEEDVLEIDDNSRDLSGEQRSIEIDFLDRKNEEKFEKLVKEEKIKTPFKRRLSGESQQGEEEPTEATGSKRMKEGTKARVRSSSNSSGSTNNSGNGKFKMEIESDPEVLIRRQKQIDFGKNTIGYDNYINQVPRETRKLTDPNTPKKNIKYSRRAWDGLIKQWRIQLHDWDPDKKDAENGENADPKESKEV</sequence>
<feature type="region of interest" description="Disordered" evidence="3">
    <location>
        <begin position="39"/>
        <end position="98"/>
    </location>
</feature>
<dbReference type="InterPro" id="IPR026502">
    <property type="entry name" value="SLBP1/SLBP2"/>
</dbReference>
<evidence type="ECO:0000313" key="5">
    <source>
        <dbReference type="EnsemblMetazoa" id="PPAI003644-PA"/>
    </source>
</evidence>
<feature type="compositionally biased region" description="Acidic residues" evidence="3">
    <location>
        <begin position="39"/>
        <end position="49"/>
    </location>
</feature>